<protein>
    <submittedName>
        <fullName evidence="1">Uncharacterized protein</fullName>
    </submittedName>
</protein>
<gene>
    <name evidence="1" type="ORF">S01H4_54422</name>
</gene>
<proteinExistence type="predicted"/>
<evidence type="ECO:0000313" key="1">
    <source>
        <dbReference type="EMBL" id="GAH13066.1"/>
    </source>
</evidence>
<name>X1CX56_9ZZZZ</name>
<comment type="caution">
    <text evidence="1">The sequence shown here is derived from an EMBL/GenBank/DDBJ whole genome shotgun (WGS) entry which is preliminary data.</text>
</comment>
<accession>X1CX56</accession>
<dbReference type="AlphaFoldDB" id="X1CX56"/>
<sequence length="75" mass="8617">METFKTFKKAEKAAKSFFYRRFGYSNGVGVESAGGTRVEFYSLDDPVMNDTFVCIIHDGRDYFCYNGGKVKIQNY</sequence>
<dbReference type="EMBL" id="BART01031318">
    <property type="protein sequence ID" value="GAH13066.1"/>
    <property type="molecule type" value="Genomic_DNA"/>
</dbReference>
<reference evidence="1" key="1">
    <citation type="journal article" date="2014" name="Front. Microbiol.">
        <title>High frequency of phylogenetically diverse reductive dehalogenase-homologous genes in deep subseafloor sedimentary metagenomes.</title>
        <authorList>
            <person name="Kawai M."/>
            <person name="Futagami T."/>
            <person name="Toyoda A."/>
            <person name="Takaki Y."/>
            <person name="Nishi S."/>
            <person name="Hori S."/>
            <person name="Arai W."/>
            <person name="Tsubouchi T."/>
            <person name="Morono Y."/>
            <person name="Uchiyama I."/>
            <person name="Ito T."/>
            <person name="Fujiyama A."/>
            <person name="Inagaki F."/>
            <person name="Takami H."/>
        </authorList>
    </citation>
    <scope>NUCLEOTIDE SEQUENCE</scope>
    <source>
        <strain evidence="1">Expedition CK06-06</strain>
    </source>
</reference>
<organism evidence="1">
    <name type="scientific">marine sediment metagenome</name>
    <dbReference type="NCBI Taxonomy" id="412755"/>
    <lineage>
        <taxon>unclassified sequences</taxon>
        <taxon>metagenomes</taxon>
        <taxon>ecological metagenomes</taxon>
    </lineage>
</organism>